<dbReference type="Proteomes" id="UP001577267">
    <property type="component" value="Unassembled WGS sequence"/>
</dbReference>
<comment type="caution">
    <text evidence="1">The sequence shown here is derived from an EMBL/GenBank/DDBJ whole genome shotgun (WGS) entry which is preliminary data.</text>
</comment>
<organism evidence="1 2">
    <name type="scientific">Streptomyces carpaticus</name>
    <dbReference type="NCBI Taxonomy" id="285558"/>
    <lineage>
        <taxon>Bacteria</taxon>
        <taxon>Bacillati</taxon>
        <taxon>Actinomycetota</taxon>
        <taxon>Actinomycetes</taxon>
        <taxon>Kitasatosporales</taxon>
        <taxon>Streptomycetaceae</taxon>
        <taxon>Streptomyces</taxon>
    </lineage>
</organism>
<keyword evidence="2" id="KW-1185">Reference proteome</keyword>
<protein>
    <submittedName>
        <fullName evidence="1">Helix-turn-helix domain-containing protein</fullName>
    </submittedName>
</protein>
<accession>A0ABV4ZUC4</accession>
<dbReference type="RefSeq" id="WP_375064689.1">
    <property type="nucleotide sequence ID" value="NZ_JBHGBT010000020.1"/>
</dbReference>
<name>A0ABV4ZUC4_9ACTN</name>
<evidence type="ECO:0000313" key="1">
    <source>
        <dbReference type="EMBL" id="MFB4196631.1"/>
    </source>
</evidence>
<dbReference type="InterPro" id="IPR010982">
    <property type="entry name" value="Lambda_DNA-bd_dom_sf"/>
</dbReference>
<gene>
    <name evidence="1" type="ORF">ACE11A_20025</name>
</gene>
<sequence length="112" mass="12330">MNHRRWRLARDHEASEGLLEPAEVQAEREHIRLLMALGQAVHDRRVAIGLSEVGLADRLGVSVEQVEGIELGDPDTFHPTLLPRLAHALDAQVDLRLVPGETSDVTFSGRAA</sequence>
<dbReference type="SUPFAM" id="SSF47413">
    <property type="entry name" value="lambda repressor-like DNA-binding domains"/>
    <property type="match status" value="1"/>
</dbReference>
<dbReference type="Pfam" id="PF13560">
    <property type="entry name" value="HTH_31"/>
    <property type="match status" value="1"/>
</dbReference>
<dbReference type="Gene3D" id="1.10.260.40">
    <property type="entry name" value="lambda repressor-like DNA-binding domains"/>
    <property type="match status" value="1"/>
</dbReference>
<proteinExistence type="predicted"/>
<reference evidence="1 2" key="1">
    <citation type="submission" date="2024-09" db="EMBL/GenBank/DDBJ databases">
        <title>Draft genome sequence of multifaceted antimicrobials producing Streptomyces sp. strain FH1.</title>
        <authorList>
            <person name="Hassan F."/>
            <person name="Ali H."/>
            <person name="Hassan N."/>
            <person name="Nawaz A."/>
        </authorList>
    </citation>
    <scope>NUCLEOTIDE SEQUENCE [LARGE SCALE GENOMIC DNA]</scope>
    <source>
        <strain evidence="1 2">FH1</strain>
    </source>
</reference>
<dbReference type="EMBL" id="JBHGBT010000020">
    <property type="protein sequence ID" value="MFB4196631.1"/>
    <property type="molecule type" value="Genomic_DNA"/>
</dbReference>
<evidence type="ECO:0000313" key="2">
    <source>
        <dbReference type="Proteomes" id="UP001577267"/>
    </source>
</evidence>